<evidence type="ECO:0000313" key="1">
    <source>
        <dbReference type="EMBL" id="ABD58176.1"/>
    </source>
</evidence>
<dbReference type="EMBL" id="DQ398044">
    <property type="protein sequence ID" value="ABD58176.1"/>
    <property type="molecule type" value="Genomic_DNA"/>
</dbReference>
<accession>Q1A057</accession>
<name>Q1A057_9CAUD</name>
<keyword evidence="2" id="KW-1185">Reference proteome</keyword>
<evidence type="ECO:0000313" key="2">
    <source>
        <dbReference type="Proteomes" id="UP000000904"/>
    </source>
</evidence>
<protein>
    <submittedName>
        <fullName evidence="1">Uncharacterized protein</fullName>
    </submittedName>
</protein>
<reference evidence="1 2" key="1">
    <citation type="journal article" date="2006" name="PLoS Genet.">
        <title>Exploring the mycobacteriophage metaproteome: phage genomics as an educational platform.</title>
        <authorList>
            <person name="Hatfull G.F."/>
            <person name="Pedulla M.L."/>
            <person name="Jacobs-Sera D."/>
            <person name="Cichon P.M."/>
            <person name="Foley A."/>
            <person name="Ford M.E."/>
            <person name="Gonda R.M."/>
            <person name="Houtz J.M."/>
            <person name="Hryckowian A.J."/>
            <person name="Kelchner V.A."/>
            <person name="Namburi S."/>
            <person name="Pajcini K.V."/>
            <person name="Popovich M.G."/>
            <person name="Schleicher D.T."/>
            <person name="Simanek B.Z."/>
            <person name="Smith A.L."/>
            <person name="Zdanowicz G.M."/>
            <person name="Kumar V."/>
            <person name="Peebles C.L."/>
            <person name="Jacobs W.R.Jr."/>
            <person name="Lawrence J.G."/>
            <person name="Hendrix R.W."/>
        </authorList>
    </citation>
    <scope>NUCLEOTIDE SEQUENCE [LARGE SCALE GENOMIC DNA]</scope>
</reference>
<organism evidence="1 2">
    <name type="scientific">Mycobacterium phage Cooper</name>
    <dbReference type="NCBI Taxonomy" id="373406"/>
    <lineage>
        <taxon>Viruses</taxon>
        <taxon>Duplodnaviria</taxon>
        <taxon>Heunggongvirae</taxon>
        <taxon>Uroviricota</taxon>
        <taxon>Caudoviricetes</taxon>
        <taxon>Bclasvirinae</taxon>
        <taxon>Coopervirus</taxon>
        <taxon>Coopervirus cooper</taxon>
    </lineage>
</organism>
<dbReference type="Proteomes" id="UP000000904">
    <property type="component" value="Segment"/>
</dbReference>
<dbReference type="OrthoDB" id="28609at10239"/>
<dbReference type="KEGG" id="vg:4157027"/>
<proteinExistence type="predicted"/>
<dbReference type="RefSeq" id="YP_654956.1">
    <property type="nucleotide sequence ID" value="NC_008195.1"/>
</dbReference>
<sequence length="99" mass="10976">MSTPPVQMTPMEHYAEAERLLVEGVATVAKISSAAKLRESYRSQRSAPHLDTAVLQKLTNDQTRRMDELGKKAMGIWAQAQVHATLATLPFETVEVRAL</sequence>
<gene>
    <name evidence="1" type="primary">59</name>
    <name evidence="1" type="ORF">PBI_COOPER_59</name>
</gene>